<organism evidence="6">
    <name type="scientific">Schistocephalus solidus</name>
    <name type="common">Tapeworm</name>
    <dbReference type="NCBI Taxonomy" id="70667"/>
    <lineage>
        <taxon>Eukaryota</taxon>
        <taxon>Metazoa</taxon>
        <taxon>Spiralia</taxon>
        <taxon>Lophotrochozoa</taxon>
        <taxon>Platyhelminthes</taxon>
        <taxon>Cestoda</taxon>
        <taxon>Eucestoda</taxon>
        <taxon>Diphyllobothriidea</taxon>
        <taxon>Diphyllobothriidae</taxon>
        <taxon>Schistocephalus</taxon>
    </lineage>
</organism>
<dbReference type="InterPro" id="IPR002014">
    <property type="entry name" value="VHS_dom"/>
</dbReference>
<dbReference type="GO" id="GO:0005768">
    <property type="term" value="C:endosome"/>
    <property type="evidence" value="ECO:0007669"/>
    <property type="project" value="TreeGrafter"/>
</dbReference>
<accession>A0A0X3QGS5</accession>
<feature type="region of interest" description="Disordered" evidence="3">
    <location>
        <begin position="322"/>
        <end position="343"/>
    </location>
</feature>
<evidence type="ECO:0000256" key="3">
    <source>
        <dbReference type="SAM" id="MobiDB-lite"/>
    </source>
</evidence>
<keyword evidence="2" id="KW-0653">Protein transport</keyword>
<proteinExistence type="predicted"/>
<feature type="region of interest" description="Disordered" evidence="3">
    <location>
        <begin position="250"/>
        <end position="282"/>
    </location>
</feature>
<feature type="domain" description="VHS" evidence="4">
    <location>
        <begin position="36"/>
        <end position="169"/>
    </location>
</feature>
<sequence>RQFSNTALKRVVFTQMQSLFHTHPYSTTVGILIERATDSGKPCIDWALILEICDALYETDDGPKDAIRAIRKRLTSSAGKDHLSVWYTLLLIEACVKNCGKRFQAQVANRDFLRDLIKLLLPKYDAPIQIQTKVLLMLKGWVDSCWDVPGRRELEKVYTALRRKGVQFPITAADDNSKGPPPSIINVNRTQSNNSRSLRLSSAFRRLTGSAFASARSNDAGRAGSGDSAGLFGDVRYQIINSTAATVGLGGDTSQYQHRQHQRHQHLHHHAHQHYQHNPTQRVAPVTAVVTARTQPDGRFVRLQPQQQQQPTHNRTHVCLQATRPGGEGSQGSPRERQSSHSVQLVASAGALTQNTWQVSAVATGGVNSVNRQNPSQRPVPLTTSLPSDINQFSSPDRTYIDQEGTVRRLSSLQREKLSQDLMVVQTNIHILNDMLTELQPDSVNPDDLELLQELNETCHLMQQRVAEFLAQVADDAVTLSLLQLNDELNGAFQRYERFERYRLRAMRAMISNSPQRAVTAPTSMPALTFTTSRSTQAHQPAQQSLQSHPAPLAITGPDAKSSDEGEDYDDDDDELLDAIAEQPRTFPPSTAEDLIDISSWAHHRSVGQAETTVVTGTVTDIVPAPTNGQQGTVSENLAALESLRLDGGFINNLQVTLSDECTTNQLQSIFGPSCQNSNTTQTQCTPGGNSGFLIDPLIPVPAVVLTRPETKELQSSGTGTDRRLDESLLLFDT</sequence>
<feature type="region of interest" description="Disordered" evidence="3">
    <location>
        <begin position="532"/>
        <end position="572"/>
    </location>
</feature>
<feature type="compositionally biased region" description="Polar residues" evidence="3">
    <location>
        <begin position="532"/>
        <end position="548"/>
    </location>
</feature>
<feature type="domain" description="GAT" evidence="5">
    <location>
        <begin position="413"/>
        <end position="501"/>
    </location>
</feature>
<feature type="region of interest" description="Disordered" evidence="3">
    <location>
        <begin position="368"/>
        <end position="387"/>
    </location>
</feature>
<dbReference type="AlphaFoldDB" id="A0A0X3QGS5"/>
<dbReference type="InterPro" id="IPR038425">
    <property type="entry name" value="GAT_sf"/>
</dbReference>
<dbReference type="GO" id="GO:0030276">
    <property type="term" value="F:clathrin binding"/>
    <property type="evidence" value="ECO:0007669"/>
    <property type="project" value="TreeGrafter"/>
</dbReference>
<protein>
    <submittedName>
        <fullName evidence="6">TOM1-like protein 2</fullName>
    </submittedName>
</protein>
<evidence type="ECO:0000259" key="5">
    <source>
        <dbReference type="PROSITE" id="PS50909"/>
    </source>
</evidence>
<gene>
    <name evidence="6" type="primary">TM1L2</name>
    <name evidence="6" type="ORF">TR165561</name>
</gene>
<evidence type="ECO:0000259" key="4">
    <source>
        <dbReference type="PROSITE" id="PS50179"/>
    </source>
</evidence>
<dbReference type="PANTHER" id="PTHR13856:SF137">
    <property type="entry name" value="GH05942P"/>
    <property type="match status" value="1"/>
</dbReference>
<feature type="compositionally biased region" description="Basic residues" evidence="3">
    <location>
        <begin position="258"/>
        <end position="275"/>
    </location>
</feature>
<evidence type="ECO:0000256" key="1">
    <source>
        <dbReference type="ARBA" id="ARBA00022448"/>
    </source>
</evidence>
<evidence type="ECO:0000313" key="6">
    <source>
        <dbReference type="EMBL" id="JAP58946.1"/>
    </source>
</evidence>
<dbReference type="PROSITE" id="PS50179">
    <property type="entry name" value="VHS"/>
    <property type="match status" value="1"/>
</dbReference>
<name>A0A0X3QGS5_SCHSO</name>
<dbReference type="InterPro" id="IPR004152">
    <property type="entry name" value="GAT_dom"/>
</dbReference>
<dbReference type="Gene3D" id="1.20.58.160">
    <property type="match status" value="1"/>
</dbReference>
<dbReference type="GO" id="GO:0007165">
    <property type="term" value="P:signal transduction"/>
    <property type="evidence" value="ECO:0007669"/>
    <property type="project" value="TreeGrafter"/>
</dbReference>
<dbReference type="SMART" id="SM00288">
    <property type="entry name" value="VHS"/>
    <property type="match status" value="1"/>
</dbReference>
<dbReference type="PROSITE" id="PS50909">
    <property type="entry name" value="GAT"/>
    <property type="match status" value="1"/>
</dbReference>
<dbReference type="CDD" id="cd14233">
    <property type="entry name" value="GAT_TOM1_like"/>
    <property type="match status" value="1"/>
</dbReference>
<keyword evidence="1" id="KW-0813">Transport</keyword>
<dbReference type="InterPro" id="IPR008942">
    <property type="entry name" value="ENTH_VHS"/>
</dbReference>
<dbReference type="Pfam" id="PF03127">
    <property type="entry name" value="GAT"/>
    <property type="match status" value="1"/>
</dbReference>
<dbReference type="GO" id="GO:0015031">
    <property type="term" value="P:protein transport"/>
    <property type="evidence" value="ECO:0007669"/>
    <property type="project" value="UniProtKB-KW"/>
</dbReference>
<feature type="non-terminal residue" evidence="6">
    <location>
        <position position="1"/>
    </location>
</feature>
<evidence type="ECO:0000256" key="2">
    <source>
        <dbReference type="ARBA" id="ARBA00022927"/>
    </source>
</evidence>
<dbReference type="GO" id="GO:0043130">
    <property type="term" value="F:ubiquitin binding"/>
    <property type="evidence" value="ECO:0007669"/>
    <property type="project" value="InterPro"/>
</dbReference>
<dbReference type="SUPFAM" id="SSF48464">
    <property type="entry name" value="ENTH/VHS domain"/>
    <property type="match status" value="1"/>
</dbReference>
<dbReference type="EMBL" id="GEEE01004279">
    <property type="protein sequence ID" value="JAP58946.1"/>
    <property type="molecule type" value="Transcribed_RNA"/>
</dbReference>
<dbReference type="CDD" id="cd03565">
    <property type="entry name" value="VHS_Tom1_like"/>
    <property type="match status" value="1"/>
</dbReference>
<dbReference type="PANTHER" id="PTHR13856">
    <property type="entry name" value="VHS DOMAIN CONTAINING PROTEIN FAMILY"/>
    <property type="match status" value="1"/>
</dbReference>
<dbReference type="SUPFAM" id="SSF89009">
    <property type="entry name" value="GAT-like domain"/>
    <property type="match status" value="1"/>
</dbReference>
<dbReference type="Pfam" id="PF00790">
    <property type="entry name" value="VHS"/>
    <property type="match status" value="1"/>
</dbReference>
<reference evidence="6" key="1">
    <citation type="submission" date="2016-01" db="EMBL/GenBank/DDBJ databases">
        <title>Reference transcriptome for the parasite Schistocephalus solidus: insights into the molecular evolution of parasitism.</title>
        <authorList>
            <person name="Hebert F.O."/>
            <person name="Grambauer S."/>
            <person name="Barber I."/>
            <person name="Landry C.R."/>
            <person name="Aubin-Horth N."/>
        </authorList>
    </citation>
    <scope>NUCLEOTIDE SEQUENCE</scope>
</reference>
<dbReference type="GO" id="GO:0035091">
    <property type="term" value="F:phosphatidylinositol binding"/>
    <property type="evidence" value="ECO:0007669"/>
    <property type="project" value="InterPro"/>
</dbReference>
<dbReference type="GO" id="GO:0016020">
    <property type="term" value="C:membrane"/>
    <property type="evidence" value="ECO:0007669"/>
    <property type="project" value="TreeGrafter"/>
</dbReference>
<dbReference type="Gene3D" id="1.25.40.90">
    <property type="match status" value="1"/>
</dbReference>